<gene>
    <name evidence="1" type="primary">MAM33</name>
    <name evidence="1" type="ORF">HK099_003177</name>
</gene>
<evidence type="ECO:0000313" key="2">
    <source>
        <dbReference type="Proteomes" id="UP001211065"/>
    </source>
</evidence>
<proteinExistence type="predicted"/>
<dbReference type="AlphaFoldDB" id="A0AAD5TSI3"/>
<dbReference type="PANTHER" id="PTHR10826:SF1">
    <property type="entry name" value="COMPLEMENT COMPONENT 1 Q SUBCOMPONENT-BINDING PROTEIN, MITOCHONDRIAL"/>
    <property type="match status" value="1"/>
</dbReference>
<dbReference type="PANTHER" id="PTHR10826">
    <property type="entry name" value="COMPLEMENT COMPONENT 1"/>
    <property type="match status" value="1"/>
</dbReference>
<accession>A0AAD5TSI3</accession>
<keyword evidence="2" id="KW-1185">Reference proteome</keyword>
<dbReference type="Pfam" id="PF02330">
    <property type="entry name" value="MAM33"/>
    <property type="match status" value="1"/>
</dbReference>
<dbReference type="InterPro" id="IPR036561">
    <property type="entry name" value="MAM33_sf"/>
</dbReference>
<dbReference type="GO" id="GO:0005759">
    <property type="term" value="C:mitochondrial matrix"/>
    <property type="evidence" value="ECO:0007669"/>
    <property type="project" value="InterPro"/>
</dbReference>
<name>A0AAD5TSI3_9FUNG</name>
<reference evidence="1" key="1">
    <citation type="submission" date="2020-05" db="EMBL/GenBank/DDBJ databases">
        <title>Phylogenomic resolution of chytrid fungi.</title>
        <authorList>
            <person name="Stajich J.E."/>
            <person name="Amses K."/>
            <person name="Simmons R."/>
            <person name="Seto K."/>
            <person name="Myers J."/>
            <person name="Bonds A."/>
            <person name="Quandt C.A."/>
            <person name="Barry K."/>
            <person name="Liu P."/>
            <person name="Grigoriev I."/>
            <person name="Longcore J.E."/>
            <person name="James T.Y."/>
        </authorList>
    </citation>
    <scope>NUCLEOTIDE SEQUENCE</scope>
    <source>
        <strain evidence="1">JEL0476</strain>
    </source>
</reference>
<dbReference type="SUPFAM" id="SSF54529">
    <property type="entry name" value="Mitochondrial glycoprotein MAM33-like"/>
    <property type="match status" value="1"/>
</dbReference>
<dbReference type="EMBL" id="JADGJW010002118">
    <property type="protein sequence ID" value="KAJ3199423.1"/>
    <property type="molecule type" value="Genomic_DNA"/>
</dbReference>
<sequence>MLASRFLKSARSFNAIRSFTVTSSRFAQGKSDAQLCQSLRGELEFEKNNVGEGEPDWLAEFKKNSPWKISDKLGHKEVHFVSSFGNEKITAVFNTDSISEAAESYEELEENLEGAEEPSRPVSFKVLIEKNNGKDDFGALEIDTSLQEDTFYIDNISFNKSSKVITEDSAEAEFARLGHYAGPVFGDLEEAVQEEFATFLEERGFNEQLAQTVPRYLEFKEQKEYMNWLEQVSEFISR</sequence>
<dbReference type="GO" id="GO:0042256">
    <property type="term" value="P:cytosolic ribosome assembly"/>
    <property type="evidence" value="ECO:0007669"/>
    <property type="project" value="TreeGrafter"/>
</dbReference>
<dbReference type="Proteomes" id="UP001211065">
    <property type="component" value="Unassembled WGS sequence"/>
</dbReference>
<evidence type="ECO:0000313" key="1">
    <source>
        <dbReference type="EMBL" id="KAJ3199423.1"/>
    </source>
</evidence>
<dbReference type="InterPro" id="IPR003428">
    <property type="entry name" value="MAM33"/>
</dbReference>
<dbReference type="Gene3D" id="3.10.280.10">
    <property type="entry name" value="Mitochondrial glycoprotein"/>
    <property type="match status" value="1"/>
</dbReference>
<comment type="caution">
    <text evidence="1">The sequence shown here is derived from an EMBL/GenBank/DDBJ whole genome shotgun (WGS) entry which is preliminary data.</text>
</comment>
<organism evidence="1 2">
    <name type="scientific">Clydaea vesicula</name>
    <dbReference type="NCBI Taxonomy" id="447962"/>
    <lineage>
        <taxon>Eukaryota</taxon>
        <taxon>Fungi</taxon>
        <taxon>Fungi incertae sedis</taxon>
        <taxon>Chytridiomycota</taxon>
        <taxon>Chytridiomycota incertae sedis</taxon>
        <taxon>Chytridiomycetes</taxon>
        <taxon>Lobulomycetales</taxon>
        <taxon>Lobulomycetaceae</taxon>
        <taxon>Clydaea</taxon>
    </lineage>
</organism>
<protein>
    <submittedName>
        <fullName evidence="1">Mitochondrial acidic protein mam33</fullName>
    </submittedName>
</protein>